<name>A0ABN1HTH9_9SPHN</name>
<dbReference type="InterPro" id="IPR017853">
    <property type="entry name" value="GH"/>
</dbReference>
<accession>A0ABN1HTH9</accession>
<dbReference type="Pfam" id="PF12891">
    <property type="entry name" value="Glyco_hydro_44"/>
    <property type="match status" value="1"/>
</dbReference>
<reference evidence="2 3" key="1">
    <citation type="journal article" date="2019" name="Int. J. Syst. Evol. Microbiol.">
        <title>The Global Catalogue of Microorganisms (GCM) 10K type strain sequencing project: providing services to taxonomists for standard genome sequencing and annotation.</title>
        <authorList>
            <consortium name="The Broad Institute Genomics Platform"/>
            <consortium name="The Broad Institute Genome Sequencing Center for Infectious Disease"/>
            <person name="Wu L."/>
            <person name="Ma J."/>
        </authorList>
    </citation>
    <scope>NUCLEOTIDE SEQUENCE [LARGE SCALE GENOMIC DNA]</scope>
    <source>
        <strain evidence="2 3">JCM 14603</strain>
    </source>
</reference>
<sequence length="550" mass="59125">MTRQRRVAIAILFAALPLSVGAWIGGKASANGPVRIAIDAGADRHAISPLIYGSSFASPEAARDLKLALDRSGGNSASLYDWRTEARGAGRDWFFESLPIAADDAAQYGARFVVEAKAGGAEPIVTVPMTGWAATLAADGGKRAAFSVARYGPQAAVDRAGLPDAGNGVRPDGRPITGNDPHDAAHPVPITDTRAWIRGLVARFGPAAQGGIRYYAMDNETTRWHDIHRDVLPVGLHAREQLQRTIAYARMVKSVDPTARIMAPEAWGWGEYRYSGFDQQWGDAKGYDALPDRTSQTGGMDLLPWLLTGWRAAGFPVDVVSVHFYPQGGEFRGDGHDDVSSAMQALRNRSTRLLWDRSYRDTNWIADTVALIPRLRDWVSTYYRAGTPVAITEYDWGAAQHMNGATAQADVLGIFGREGLAMAARWMTPPTGSPAYLAMKLFRNADGRGAGFGETSVATRAPDPDTVAAFGALRASDGALTVVAINKTMADAKAVSLTLARFAAHGRVTGMRVIDGRLVPLPPSRFAGGTLDVQLPAQSITLFEMHPDDR</sequence>
<protein>
    <recommendedName>
        <fullName evidence="1">Glycoside hydrolase family 44 catalytic domain-containing protein</fullName>
    </recommendedName>
</protein>
<gene>
    <name evidence="2" type="ORF">GCM10009102_16070</name>
</gene>
<dbReference type="Gene3D" id="2.60.40.1180">
    <property type="entry name" value="Golgi alpha-mannosidase II"/>
    <property type="match status" value="1"/>
</dbReference>
<dbReference type="InterPro" id="IPR013780">
    <property type="entry name" value="Glyco_hydro_b"/>
</dbReference>
<comment type="caution">
    <text evidence="2">The sequence shown here is derived from an EMBL/GenBank/DDBJ whole genome shotgun (WGS) entry which is preliminary data.</text>
</comment>
<dbReference type="Gene3D" id="3.20.20.80">
    <property type="entry name" value="Glycosidases"/>
    <property type="match status" value="1"/>
</dbReference>
<organism evidence="2 3">
    <name type="scientific">Sphingomonas insulae</name>
    <dbReference type="NCBI Taxonomy" id="424800"/>
    <lineage>
        <taxon>Bacteria</taxon>
        <taxon>Pseudomonadati</taxon>
        <taxon>Pseudomonadota</taxon>
        <taxon>Alphaproteobacteria</taxon>
        <taxon>Sphingomonadales</taxon>
        <taxon>Sphingomonadaceae</taxon>
        <taxon>Sphingomonas</taxon>
    </lineage>
</organism>
<evidence type="ECO:0000313" key="3">
    <source>
        <dbReference type="Proteomes" id="UP001500238"/>
    </source>
</evidence>
<evidence type="ECO:0000313" key="2">
    <source>
        <dbReference type="EMBL" id="GAA0666939.1"/>
    </source>
</evidence>
<keyword evidence="3" id="KW-1185">Reference proteome</keyword>
<dbReference type="EMBL" id="BAAAES010000008">
    <property type="protein sequence ID" value="GAA0666939.1"/>
    <property type="molecule type" value="Genomic_DNA"/>
</dbReference>
<feature type="domain" description="Glycoside hydrolase family 44 catalytic" evidence="1">
    <location>
        <begin position="88"/>
        <end position="327"/>
    </location>
</feature>
<evidence type="ECO:0000259" key="1">
    <source>
        <dbReference type="Pfam" id="PF12891"/>
    </source>
</evidence>
<dbReference type="Proteomes" id="UP001500238">
    <property type="component" value="Unassembled WGS sequence"/>
</dbReference>
<dbReference type="InterPro" id="IPR024745">
    <property type="entry name" value="GH44_cat"/>
</dbReference>
<proteinExistence type="predicted"/>
<dbReference type="SUPFAM" id="SSF51445">
    <property type="entry name" value="(Trans)glycosidases"/>
    <property type="match status" value="1"/>
</dbReference>
<dbReference type="RefSeq" id="WP_163959178.1">
    <property type="nucleotide sequence ID" value="NZ_BAAAES010000008.1"/>
</dbReference>